<dbReference type="OrthoDB" id="10366770at2759"/>
<evidence type="ECO:0008006" key="4">
    <source>
        <dbReference type="Google" id="ProtNLM"/>
    </source>
</evidence>
<feature type="chain" id="PRO_5017066509" description="SXP/RAL-2 family protein Ani s 5-like cation-binding domain-containing protein" evidence="1">
    <location>
        <begin position="19"/>
        <end position="100"/>
    </location>
</feature>
<organism evidence="2 3">
    <name type="scientific">Ancylostoma caninum</name>
    <name type="common">Dog hookworm</name>
    <dbReference type="NCBI Taxonomy" id="29170"/>
    <lineage>
        <taxon>Eukaryota</taxon>
        <taxon>Metazoa</taxon>
        <taxon>Ecdysozoa</taxon>
        <taxon>Nematoda</taxon>
        <taxon>Chromadorea</taxon>
        <taxon>Rhabditida</taxon>
        <taxon>Rhabditina</taxon>
        <taxon>Rhabditomorpha</taxon>
        <taxon>Strongyloidea</taxon>
        <taxon>Ancylostomatidae</taxon>
        <taxon>Ancylostomatinae</taxon>
        <taxon>Ancylostoma</taxon>
    </lineage>
</organism>
<feature type="signal peptide" evidence="1">
    <location>
        <begin position="1"/>
        <end position="18"/>
    </location>
</feature>
<keyword evidence="3" id="KW-1185">Reference proteome</keyword>
<dbReference type="Proteomes" id="UP000252519">
    <property type="component" value="Unassembled WGS sequence"/>
</dbReference>
<comment type="caution">
    <text evidence="2">The sequence shown here is derived from an EMBL/GenBank/DDBJ whole genome shotgun (WGS) entry which is preliminary data.</text>
</comment>
<evidence type="ECO:0000313" key="3">
    <source>
        <dbReference type="Proteomes" id="UP000252519"/>
    </source>
</evidence>
<proteinExistence type="predicted"/>
<name>A0A368H1Y0_ANCCA</name>
<evidence type="ECO:0000313" key="2">
    <source>
        <dbReference type="EMBL" id="RCN50604.1"/>
    </source>
</evidence>
<dbReference type="AlphaFoldDB" id="A0A368H1Y0"/>
<evidence type="ECO:0000256" key="1">
    <source>
        <dbReference type="SAM" id="SignalP"/>
    </source>
</evidence>
<protein>
    <recommendedName>
        <fullName evidence="4">SXP/RAL-2 family protein Ani s 5-like cation-binding domain-containing protein</fullName>
    </recommendedName>
</protein>
<sequence length="100" mass="11017">MVKVLVLIIAIVPSLICADQTDMQSKIKNITIDSLPGVSVEDIAKLRQMLTPPPSTIEEVKKIAEQWIASLPPSEKEAIKQHIGEMRQKLSLEGADIKTD</sequence>
<accession>A0A368H1Y0</accession>
<reference evidence="2 3" key="1">
    <citation type="submission" date="2014-10" db="EMBL/GenBank/DDBJ databases">
        <title>Draft genome of the hookworm Ancylostoma caninum.</title>
        <authorList>
            <person name="Mitreva M."/>
        </authorList>
    </citation>
    <scope>NUCLEOTIDE SEQUENCE [LARGE SCALE GENOMIC DNA]</scope>
    <source>
        <strain evidence="2 3">Baltimore</strain>
    </source>
</reference>
<gene>
    <name evidence="2" type="ORF">ANCCAN_03217</name>
</gene>
<dbReference type="EMBL" id="JOJR01000021">
    <property type="protein sequence ID" value="RCN50604.1"/>
    <property type="molecule type" value="Genomic_DNA"/>
</dbReference>
<keyword evidence="1" id="KW-0732">Signal</keyword>